<accession>A0ABY7M6Q5</accession>
<evidence type="ECO:0000256" key="1">
    <source>
        <dbReference type="SAM" id="MobiDB-lite"/>
    </source>
</evidence>
<sequence>MLGEFDLQAAFAGAGAGRKDVEDEGGAVDDLDAEGLFEVALLGRRQFVVEDDDVGAVQADGFGNFLHFAAADVGGRVGVVDPLGEAGDDLRAGGAGELGELVQRFVGGEEGAGDLGSDEDGAVAGRRGGMERTGHMNLAYRAGGGPANGRTATASRTMPRGGACLPRAGHRAW</sequence>
<name>A0ABY7M6Q5_9CHLR</name>
<dbReference type="EMBL" id="CP115149">
    <property type="protein sequence ID" value="WBL36204.1"/>
    <property type="molecule type" value="Genomic_DNA"/>
</dbReference>
<evidence type="ECO:0000313" key="3">
    <source>
        <dbReference type="Proteomes" id="UP001212803"/>
    </source>
</evidence>
<evidence type="ECO:0000313" key="2">
    <source>
        <dbReference type="EMBL" id="WBL36204.1"/>
    </source>
</evidence>
<dbReference type="Proteomes" id="UP001212803">
    <property type="component" value="Chromosome"/>
</dbReference>
<proteinExistence type="predicted"/>
<gene>
    <name evidence="2" type="ORF">O0235_00895</name>
</gene>
<feature type="region of interest" description="Disordered" evidence="1">
    <location>
        <begin position="140"/>
        <end position="173"/>
    </location>
</feature>
<reference evidence="2 3" key="1">
    <citation type="journal article" date="2023" name="ISME J.">
        <title>Thermophilic Dehalococcoidia with unusual traits shed light on an unexpected past.</title>
        <authorList>
            <person name="Palmer M."/>
            <person name="Covington J.K."/>
            <person name="Zhou E.M."/>
            <person name="Thomas S.C."/>
            <person name="Habib N."/>
            <person name="Seymour C.O."/>
            <person name="Lai D."/>
            <person name="Johnston J."/>
            <person name="Hashimi A."/>
            <person name="Jiao J.Y."/>
            <person name="Muok A.R."/>
            <person name="Liu L."/>
            <person name="Xian W.D."/>
            <person name="Zhi X.Y."/>
            <person name="Li M.M."/>
            <person name="Silva L.P."/>
            <person name="Bowen B.P."/>
            <person name="Louie K."/>
            <person name="Briegel A."/>
            <person name="Pett-Ridge J."/>
            <person name="Weber P.K."/>
            <person name="Tocheva E.I."/>
            <person name="Woyke T."/>
            <person name="Northen T.R."/>
            <person name="Mayali X."/>
            <person name="Li W.J."/>
            <person name="Hedlund B.P."/>
        </authorList>
    </citation>
    <scope>NUCLEOTIDE SEQUENCE [LARGE SCALE GENOMIC DNA]</scope>
    <source>
        <strain evidence="2 3">YIM 72310</strain>
    </source>
</reference>
<keyword evidence="3" id="KW-1185">Reference proteome</keyword>
<protein>
    <submittedName>
        <fullName evidence="2">Uncharacterized protein</fullName>
    </submittedName>
</protein>
<organism evidence="2 3">
    <name type="scientific">Tepidiforma flava</name>
    <dbReference type="NCBI Taxonomy" id="3004094"/>
    <lineage>
        <taxon>Bacteria</taxon>
        <taxon>Bacillati</taxon>
        <taxon>Chloroflexota</taxon>
        <taxon>Tepidiformia</taxon>
        <taxon>Tepidiformales</taxon>
        <taxon>Tepidiformaceae</taxon>
        <taxon>Tepidiforma</taxon>
    </lineage>
</organism>